<dbReference type="PANTHER" id="PTHR44845">
    <property type="entry name" value="CARRIER DOMAIN-CONTAINING PROTEIN"/>
    <property type="match status" value="1"/>
</dbReference>
<keyword evidence="2" id="KW-0597">Phosphoprotein</keyword>
<protein>
    <submittedName>
        <fullName evidence="4">AMP-binding protein</fullName>
    </submittedName>
</protein>
<dbReference type="InterPro" id="IPR000873">
    <property type="entry name" value="AMP-dep_synth/lig_dom"/>
</dbReference>
<evidence type="ECO:0000259" key="3">
    <source>
        <dbReference type="Pfam" id="PF00501"/>
    </source>
</evidence>
<dbReference type="PANTHER" id="PTHR44845:SF6">
    <property type="entry name" value="BETA-ALANINE-ACTIVATING ENZYME"/>
    <property type="match status" value="1"/>
</dbReference>
<dbReference type="RefSeq" id="WP_217946793.1">
    <property type="nucleotide sequence ID" value="NZ_JAHTGR010000229.1"/>
</dbReference>
<dbReference type="Proteomes" id="UP001155901">
    <property type="component" value="Unassembled WGS sequence"/>
</dbReference>
<comment type="caution">
    <text evidence="4">The sequence shown here is derived from an EMBL/GenBank/DDBJ whole genome shotgun (WGS) entry which is preliminary data.</text>
</comment>
<sequence>VCSGEALPAALAQRLHGGLPGAQLYNLYGPTEAAVDVTAWTSVAGDTRAMVPIGRPIANTRIYLLDEAMRPVPLGVAGELYIGG</sequence>
<dbReference type="AlphaFoldDB" id="A0AA41HCB0"/>
<evidence type="ECO:0000313" key="4">
    <source>
        <dbReference type="EMBL" id="MBV6325867.1"/>
    </source>
</evidence>
<dbReference type="Pfam" id="PF00501">
    <property type="entry name" value="AMP-binding"/>
    <property type="match status" value="1"/>
</dbReference>
<reference evidence="4" key="1">
    <citation type="submission" date="2021-07" db="EMBL/GenBank/DDBJ databases">
        <title>Characterization of violacein-producing bacteria and related species.</title>
        <authorList>
            <person name="Wilson H.S."/>
            <person name="De Leon M.E."/>
        </authorList>
    </citation>
    <scope>NUCLEOTIDE SEQUENCE</scope>
    <source>
        <strain evidence="4">HSC-15S17</strain>
    </source>
</reference>
<evidence type="ECO:0000256" key="2">
    <source>
        <dbReference type="ARBA" id="ARBA00022553"/>
    </source>
</evidence>
<evidence type="ECO:0000313" key="5">
    <source>
        <dbReference type="Proteomes" id="UP001155901"/>
    </source>
</evidence>
<accession>A0AA41HCB0</accession>
<keyword evidence="1" id="KW-0596">Phosphopantetheine</keyword>
<feature type="non-terminal residue" evidence="4">
    <location>
        <position position="84"/>
    </location>
</feature>
<dbReference type="EMBL" id="JAHTGR010000229">
    <property type="protein sequence ID" value="MBV6325867.1"/>
    <property type="molecule type" value="Genomic_DNA"/>
</dbReference>
<proteinExistence type="predicted"/>
<gene>
    <name evidence="4" type="ORF">KVP70_33830</name>
</gene>
<feature type="domain" description="AMP-dependent synthetase/ligase" evidence="3">
    <location>
        <begin position="1"/>
        <end position="84"/>
    </location>
</feature>
<organism evidence="4 5">
    <name type="scientific">Duganella violaceipulchra</name>
    <dbReference type="NCBI Taxonomy" id="2849652"/>
    <lineage>
        <taxon>Bacteria</taxon>
        <taxon>Pseudomonadati</taxon>
        <taxon>Pseudomonadota</taxon>
        <taxon>Betaproteobacteria</taxon>
        <taxon>Burkholderiales</taxon>
        <taxon>Oxalobacteraceae</taxon>
        <taxon>Telluria group</taxon>
        <taxon>Duganella</taxon>
    </lineage>
</organism>
<feature type="non-terminal residue" evidence="4">
    <location>
        <position position="1"/>
    </location>
</feature>
<name>A0AA41HCB0_9BURK</name>
<evidence type="ECO:0000256" key="1">
    <source>
        <dbReference type="ARBA" id="ARBA00022450"/>
    </source>
</evidence>